<dbReference type="Ensembl" id="ENSNPET00000014823.1">
    <property type="protein sequence ID" value="ENSNPEP00000014465.1"/>
    <property type="gene ID" value="ENSNPEG00000010829.1"/>
</dbReference>
<reference evidence="1" key="1">
    <citation type="submission" date="2025-08" db="UniProtKB">
        <authorList>
            <consortium name="Ensembl"/>
        </authorList>
    </citation>
    <scope>IDENTIFICATION</scope>
</reference>
<keyword evidence="2" id="KW-1185">Reference proteome</keyword>
<dbReference type="Proteomes" id="UP000694420">
    <property type="component" value="Unplaced"/>
</dbReference>
<reference evidence="1" key="2">
    <citation type="submission" date="2025-09" db="UniProtKB">
        <authorList>
            <consortium name="Ensembl"/>
        </authorList>
    </citation>
    <scope>IDENTIFICATION</scope>
</reference>
<evidence type="ECO:0000313" key="2">
    <source>
        <dbReference type="Proteomes" id="UP000694420"/>
    </source>
</evidence>
<proteinExistence type="predicted"/>
<accession>A0A8C6ZQ13</accession>
<protein>
    <submittedName>
        <fullName evidence="1">Uncharacterized protein</fullName>
    </submittedName>
</protein>
<evidence type="ECO:0000313" key="1">
    <source>
        <dbReference type="Ensembl" id="ENSNPEP00000014465.1"/>
    </source>
</evidence>
<name>A0A8C6ZQ13_NOTPE</name>
<dbReference type="AlphaFoldDB" id="A0A8C6ZQ13"/>
<sequence>MNGHLVDHNMFYSALVLPNLLLWNKQKHKSQPAKEKQLLLDTAEHLPITETETQALLRLLWPHNSLGKPASHNEDLGREKISLNRQQVDRAWLFVVYLQRASGSRDTSLGSLLLL</sequence>
<organism evidence="1 2">
    <name type="scientific">Nothoprocta perdicaria</name>
    <name type="common">Chilean tinamou</name>
    <name type="synonym">Crypturus perdicarius</name>
    <dbReference type="NCBI Taxonomy" id="30464"/>
    <lineage>
        <taxon>Eukaryota</taxon>
        <taxon>Metazoa</taxon>
        <taxon>Chordata</taxon>
        <taxon>Craniata</taxon>
        <taxon>Vertebrata</taxon>
        <taxon>Euteleostomi</taxon>
        <taxon>Archelosauria</taxon>
        <taxon>Archosauria</taxon>
        <taxon>Dinosauria</taxon>
        <taxon>Saurischia</taxon>
        <taxon>Theropoda</taxon>
        <taxon>Coelurosauria</taxon>
        <taxon>Aves</taxon>
        <taxon>Palaeognathae</taxon>
        <taxon>Tinamiformes</taxon>
        <taxon>Tinamidae</taxon>
        <taxon>Nothoprocta</taxon>
    </lineage>
</organism>